<accession>A0A2A7HQ86</accession>
<name>A0A2A7HQ86_BACCE</name>
<evidence type="ECO:0000313" key="1">
    <source>
        <dbReference type="EMBL" id="PEC19339.1"/>
    </source>
</evidence>
<sequence>MLKKVVLSSTILMGVLGVSAVSLPDLGLIKAEAAISDAKIQKVSVFGQNYYDGSDVPGNSTGTFYIVGDKNVTYTIKQYEFNRLVNTKSVTTIGLNSPALFNMQITEGNKYEVTYNGRVISTFVVRGH</sequence>
<dbReference type="EMBL" id="NVLK01000071">
    <property type="protein sequence ID" value="PEC19339.1"/>
    <property type="molecule type" value="Genomic_DNA"/>
</dbReference>
<gene>
    <name evidence="1" type="ORF">COM96_25600</name>
</gene>
<dbReference type="Proteomes" id="UP000220006">
    <property type="component" value="Unassembled WGS sequence"/>
</dbReference>
<dbReference type="RefSeq" id="WP_097906102.1">
    <property type="nucleotide sequence ID" value="NZ_NVLK01000071.1"/>
</dbReference>
<protein>
    <submittedName>
        <fullName evidence="1">Uncharacterized protein</fullName>
    </submittedName>
</protein>
<reference evidence="1 2" key="1">
    <citation type="submission" date="2017-09" db="EMBL/GenBank/DDBJ databases">
        <title>Large-scale bioinformatics analysis of Bacillus genomes uncovers conserved roles of natural products in bacterial physiology.</title>
        <authorList>
            <consortium name="Agbiome Team Llc"/>
            <person name="Bleich R.M."/>
            <person name="Grubbs K.J."/>
            <person name="Santa Maria K.C."/>
            <person name="Allen S.E."/>
            <person name="Farag S."/>
            <person name="Shank E.A."/>
            <person name="Bowers A."/>
        </authorList>
    </citation>
    <scope>NUCLEOTIDE SEQUENCE [LARGE SCALE GENOMIC DNA]</scope>
    <source>
        <strain evidence="1 2">AFS096845</strain>
    </source>
</reference>
<dbReference type="AlphaFoldDB" id="A0A2A7HQ86"/>
<organism evidence="1 2">
    <name type="scientific">Bacillus cereus</name>
    <dbReference type="NCBI Taxonomy" id="1396"/>
    <lineage>
        <taxon>Bacteria</taxon>
        <taxon>Bacillati</taxon>
        <taxon>Bacillota</taxon>
        <taxon>Bacilli</taxon>
        <taxon>Bacillales</taxon>
        <taxon>Bacillaceae</taxon>
        <taxon>Bacillus</taxon>
        <taxon>Bacillus cereus group</taxon>
    </lineage>
</organism>
<proteinExistence type="predicted"/>
<comment type="caution">
    <text evidence="1">The sequence shown here is derived from an EMBL/GenBank/DDBJ whole genome shotgun (WGS) entry which is preliminary data.</text>
</comment>
<evidence type="ECO:0000313" key="2">
    <source>
        <dbReference type="Proteomes" id="UP000220006"/>
    </source>
</evidence>